<evidence type="ECO:0000313" key="2">
    <source>
        <dbReference type="Proteomes" id="UP000219369"/>
    </source>
</evidence>
<dbReference type="EMBL" id="FMJY01000010">
    <property type="protein sequence ID" value="SCO92337.1"/>
    <property type="molecule type" value="Genomic_DNA"/>
</dbReference>
<accession>A0A2H3TUR2</accession>
<evidence type="ECO:0000313" key="1">
    <source>
        <dbReference type="EMBL" id="SCO92337.1"/>
    </source>
</evidence>
<dbReference type="Proteomes" id="UP000219369">
    <property type="component" value="Unassembled WGS sequence"/>
</dbReference>
<proteinExistence type="predicted"/>
<sequence length="13" mass="1439">MSITSIKESKNNS</sequence>
<gene>
    <name evidence="1" type="ORF">FRV6_16465</name>
</gene>
<reference evidence="2" key="1">
    <citation type="submission" date="2016-09" db="EMBL/GenBank/DDBJ databases">
        <authorList>
            <person name="Guldener U."/>
        </authorList>
    </citation>
    <scope>NUCLEOTIDE SEQUENCE [LARGE SCALE GENOMIC DNA]</scope>
    <source>
        <strain evidence="2">V64-1</strain>
    </source>
</reference>
<protein>
    <submittedName>
        <fullName evidence="1">Uncharacterized protein</fullName>
    </submittedName>
</protein>
<name>A0A2H3TUR2_FUSOX</name>
<organism evidence="1 2">
    <name type="scientific">Fusarium oxysporum</name>
    <name type="common">Fusarium vascular wilt</name>
    <dbReference type="NCBI Taxonomy" id="5507"/>
    <lineage>
        <taxon>Eukaryota</taxon>
        <taxon>Fungi</taxon>
        <taxon>Dikarya</taxon>
        <taxon>Ascomycota</taxon>
        <taxon>Pezizomycotina</taxon>
        <taxon>Sordariomycetes</taxon>
        <taxon>Hypocreomycetidae</taxon>
        <taxon>Hypocreales</taxon>
        <taxon>Nectriaceae</taxon>
        <taxon>Fusarium</taxon>
        <taxon>Fusarium oxysporum species complex</taxon>
    </lineage>
</organism>